<dbReference type="GO" id="GO:0043952">
    <property type="term" value="P:protein transport by the Sec complex"/>
    <property type="evidence" value="ECO:0007669"/>
    <property type="project" value="UniProtKB-UniRule"/>
</dbReference>
<keyword evidence="5 9" id="KW-0653">Protein transport</keyword>
<dbReference type="HOGENOM" id="CLU_113663_5_1_0"/>
<dbReference type="OrthoDB" id="164194at2"/>
<evidence type="ECO:0000256" key="8">
    <source>
        <dbReference type="ARBA" id="ARBA00023136"/>
    </source>
</evidence>
<dbReference type="PANTHER" id="PTHR33910">
    <property type="entry name" value="PROTEIN TRANSLOCASE SUBUNIT SECE"/>
    <property type="match status" value="1"/>
</dbReference>
<dbReference type="AlphaFoldDB" id="A7NS00"/>
<evidence type="ECO:0000256" key="4">
    <source>
        <dbReference type="ARBA" id="ARBA00022692"/>
    </source>
</evidence>
<dbReference type="EMBL" id="CP000804">
    <property type="protein sequence ID" value="ABU60346.1"/>
    <property type="molecule type" value="Genomic_DNA"/>
</dbReference>
<gene>
    <name evidence="9" type="primary">secE</name>
    <name evidence="10" type="ordered locus">Rcas_4322</name>
</gene>
<name>A7NS00_ROSCS</name>
<dbReference type="RefSeq" id="WP_012122767.1">
    <property type="nucleotide sequence ID" value="NC_009767.1"/>
</dbReference>
<keyword evidence="2 9" id="KW-0813">Transport</keyword>
<comment type="similarity">
    <text evidence="9">Belongs to the SecE/SEC61-gamma family.</text>
</comment>
<evidence type="ECO:0000256" key="2">
    <source>
        <dbReference type="ARBA" id="ARBA00022448"/>
    </source>
</evidence>
<reference evidence="10 11" key="1">
    <citation type="submission" date="2007-08" db="EMBL/GenBank/DDBJ databases">
        <title>Complete sequence of Roseiflexus castenholzii DSM 13941.</title>
        <authorList>
            <consortium name="US DOE Joint Genome Institute"/>
            <person name="Copeland A."/>
            <person name="Lucas S."/>
            <person name="Lapidus A."/>
            <person name="Barry K."/>
            <person name="Glavina del Rio T."/>
            <person name="Dalin E."/>
            <person name="Tice H."/>
            <person name="Pitluck S."/>
            <person name="Thompson L.S."/>
            <person name="Brettin T."/>
            <person name="Bruce D."/>
            <person name="Detter J.C."/>
            <person name="Han C."/>
            <person name="Tapia R."/>
            <person name="Schmutz J."/>
            <person name="Larimer F."/>
            <person name="Land M."/>
            <person name="Hauser L."/>
            <person name="Kyrpides N."/>
            <person name="Mikhailova N."/>
            <person name="Bryant D.A."/>
            <person name="Hanada S."/>
            <person name="Tsukatani Y."/>
            <person name="Richardson P."/>
        </authorList>
    </citation>
    <scope>NUCLEOTIDE SEQUENCE [LARGE SCALE GENOMIC DNA]</scope>
    <source>
        <strain evidence="11">DSM 13941 / HLO8</strain>
    </source>
</reference>
<evidence type="ECO:0000256" key="6">
    <source>
        <dbReference type="ARBA" id="ARBA00022989"/>
    </source>
</evidence>
<evidence type="ECO:0000313" key="11">
    <source>
        <dbReference type="Proteomes" id="UP000000263"/>
    </source>
</evidence>
<evidence type="ECO:0000256" key="3">
    <source>
        <dbReference type="ARBA" id="ARBA00022475"/>
    </source>
</evidence>
<proteinExistence type="inferred from homology"/>
<dbReference type="NCBIfam" id="TIGR00964">
    <property type="entry name" value="secE_bact"/>
    <property type="match status" value="1"/>
</dbReference>
<feature type="transmembrane region" description="Helical" evidence="9">
    <location>
        <begin position="48"/>
        <end position="75"/>
    </location>
</feature>
<dbReference type="Gene3D" id="1.20.5.1030">
    <property type="entry name" value="Preprotein translocase secy subunit"/>
    <property type="match status" value="1"/>
</dbReference>
<dbReference type="eggNOG" id="COG0690">
    <property type="taxonomic scope" value="Bacteria"/>
</dbReference>
<evidence type="ECO:0000256" key="7">
    <source>
        <dbReference type="ARBA" id="ARBA00023010"/>
    </source>
</evidence>
<comment type="function">
    <text evidence="9">Essential subunit of the Sec protein translocation channel SecYEG. Clamps together the 2 halves of SecY. May contact the channel plug during translocation.</text>
</comment>
<dbReference type="HAMAP" id="MF_00422">
    <property type="entry name" value="SecE"/>
    <property type="match status" value="1"/>
</dbReference>
<dbReference type="PANTHER" id="PTHR33910:SF1">
    <property type="entry name" value="PROTEIN TRANSLOCASE SUBUNIT SECE"/>
    <property type="match status" value="1"/>
</dbReference>
<keyword evidence="3 9" id="KW-1003">Cell membrane</keyword>
<dbReference type="GO" id="GO:0065002">
    <property type="term" value="P:intracellular protein transmembrane transport"/>
    <property type="evidence" value="ECO:0007669"/>
    <property type="project" value="UniProtKB-UniRule"/>
</dbReference>
<evidence type="ECO:0000256" key="5">
    <source>
        <dbReference type="ARBA" id="ARBA00022927"/>
    </source>
</evidence>
<dbReference type="InterPro" id="IPR005807">
    <property type="entry name" value="SecE_bac"/>
</dbReference>
<sequence length="84" mass="9424">MTVVKDKDKESQNALARAFQNAIVQPLRESRAEMRKVVWPTREETIRLTVVVILLSAVMSAILFAADALFSWLLLLLQNAVATL</sequence>
<dbReference type="InterPro" id="IPR001901">
    <property type="entry name" value="Translocase_SecE/Sec61-g"/>
</dbReference>
<keyword evidence="8 9" id="KW-0472">Membrane</keyword>
<evidence type="ECO:0000313" key="10">
    <source>
        <dbReference type="EMBL" id="ABU60346.1"/>
    </source>
</evidence>
<dbReference type="Proteomes" id="UP000000263">
    <property type="component" value="Chromosome"/>
</dbReference>
<keyword evidence="7 9" id="KW-0811">Translocation</keyword>
<accession>A7NS00</accession>
<protein>
    <recommendedName>
        <fullName evidence="9">Protein translocase subunit SecE</fullName>
    </recommendedName>
</protein>
<comment type="subunit">
    <text evidence="9">Component of the Sec protein translocase complex. Heterotrimer consisting of SecY, SecE and SecG subunits. The heterotrimers can form oligomers, although 1 heterotrimer is thought to be able to translocate proteins. Interacts with the ribosome. Interacts with SecDF, and other proteins may be involved. Interacts with SecA.</text>
</comment>
<dbReference type="STRING" id="383372.Rcas_4322"/>
<dbReference type="KEGG" id="rca:Rcas_4322"/>
<dbReference type="GO" id="GO:0006605">
    <property type="term" value="P:protein targeting"/>
    <property type="evidence" value="ECO:0007669"/>
    <property type="project" value="UniProtKB-UniRule"/>
</dbReference>
<dbReference type="GO" id="GO:0008320">
    <property type="term" value="F:protein transmembrane transporter activity"/>
    <property type="evidence" value="ECO:0007669"/>
    <property type="project" value="UniProtKB-UniRule"/>
</dbReference>
<comment type="subcellular location">
    <subcellularLocation>
        <location evidence="9">Cell membrane</location>
        <topology evidence="9">Single-pass membrane protein</topology>
    </subcellularLocation>
    <subcellularLocation>
        <location evidence="1">Membrane</location>
    </subcellularLocation>
</comment>
<organism evidence="10 11">
    <name type="scientific">Roseiflexus castenholzii (strain DSM 13941 / HLO8)</name>
    <dbReference type="NCBI Taxonomy" id="383372"/>
    <lineage>
        <taxon>Bacteria</taxon>
        <taxon>Bacillati</taxon>
        <taxon>Chloroflexota</taxon>
        <taxon>Chloroflexia</taxon>
        <taxon>Chloroflexales</taxon>
        <taxon>Roseiflexineae</taxon>
        <taxon>Roseiflexaceae</taxon>
        <taxon>Roseiflexus</taxon>
    </lineage>
</organism>
<dbReference type="GO" id="GO:0009306">
    <property type="term" value="P:protein secretion"/>
    <property type="evidence" value="ECO:0007669"/>
    <property type="project" value="UniProtKB-UniRule"/>
</dbReference>
<dbReference type="InterPro" id="IPR038379">
    <property type="entry name" value="SecE_sf"/>
</dbReference>
<dbReference type="GO" id="GO:0005886">
    <property type="term" value="C:plasma membrane"/>
    <property type="evidence" value="ECO:0007669"/>
    <property type="project" value="UniProtKB-SubCell"/>
</dbReference>
<keyword evidence="6 9" id="KW-1133">Transmembrane helix</keyword>
<dbReference type="Pfam" id="PF00584">
    <property type="entry name" value="SecE"/>
    <property type="match status" value="1"/>
</dbReference>
<evidence type="ECO:0000256" key="9">
    <source>
        <dbReference type="HAMAP-Rule" id="MF_00422"/>
    </source>
</evidence>
<keyword evidence="4 9" id="KW-0812">Transmembrane</keyword>
<evidence type="ECO:0000256" key="1">
    <source>
        <dbReference type="ARBA" id="ARBA00004370"/>
    </source>
</evidence>
<keyword evidence="11" id="KW-1185">Reference proteome</keyword>